<dbReference type="AlphaFoldDB" id="A0A5P1X1G7"/>
<gene>
    <name evidence="2" type="ORF">F0161_07695</name>
</gene>
<organism evidence="2 3">
    <name type="scientific">Paucilactobacillus nenjiangensis</name>
    <dbReference type="NCBI Taxonomy" id="1296540"/>
    <lineage>
        <taxon>Bacteria</taxon>
        <taxon>Bacillati</taxon>
        <taxon>Bacillota</taxon>
        <taxon>Bacilli</taxon>
        <taxon>Lactobacillales</taxon>
        <taxon>Lactobacillaceae</taxon>
        <taxon>Paucilactobacillus</taxon>
    </lineage>
</organism>
<dbReference type="KEGG" id="lnn:F0161_07695"/>
<dbReference type="RefSeq" id="WP_137601744.1">
    <property type="nucleotide sequence ID" value="NZ_BJEB01000017.1"/>
</dbReference>
<dbReference type="Proteomes" id="UP000325295">
    <property type="component" value="Chromosome"/>
</dbReference>
<keyword evidence="1" id="KW-0175">Coiled coil</keyword>
<proteinExistence type="predicted"/>
<dbReference type="PANTHER" id="PTHR35794">
    <property type="entry name" value="CELL DIVISION PROTEIN DIVIVA"/>
    <property type="match status" value="1"/>
</dbReference>
<dbReference type="Gene3D" id="6.10.250.660">
    <property type="match status" value="1"/>
</dbReference>
<protein>
    <recommendedName>
        <fullName evidence="4">DivIVA domain-containing protein</fullName>
    </recommendedName>
</protein>
<evidence type="ECO:0000313" key="2">
    <source>
        <dbReference type="EMBL" id="QER67752.1"/>
    </source>
</evidence>
<feature type="coiled-coil region" evidence="1">
    <location>
        <begin position="29"/>
        <end position="56"/>
    </location>
</feature>
<evidence type="ECO:0000256" key="1">
    <source>
        <dbReference type="SAM" id="Coils"/>
    </source>
</evidence>
<dbReference type="PANTHER" id="PTHR35794:SF1">
    <property type="entry name" value="CELL CYCLE PROTEIN GPSB"/>
    <property type="match status" value="1"/>
</dbReference>
<dbReference type="InterPro" id="IPR007793">
    <property type="entry name" value="DivIVA_fam"/>
</dbReference>
<evidence type="ECO:0000313" key="3">
    <source>
        <dbReference type="Proteomes" id="UP000325295"/>
    </source>
</evidence>
<dbReference type="OrthoDB" id="9969862at2"/>
<dbReference type="Pfam" id="PF05103">
    <property type="entry name" value="DivIVA"/>
    <property type="match status" value="1"/>
</dbReference>
<evidence type="ECO:0008006" key="4">
    <source>
        <dbReference type="Google" id="ProtNLM"/>
    </source>
</evidence>
<sequence>MDFSIPKIKNNRFKSILGGYSYQQVDEFFADILGDLEALKATNRELKQQDTDAKRQLAVLSSMKEEIVDLIVNSQKYSVKVKERARRQAMVTVRFANQEADQIVTDAHTTAKNQVVAKINEVKLHADSLAKLKVIVATYQDEIVDAFKQQVELVNPQPKVVEEVEPAIIEPETVVDNVEEVPVVEQNIAIDVADQQIGIGIMADDDPDYPVMVHKLDSTTQKDAVKIKDISTSTNADNELVINLSLVISK</sequence>
<name>A0A5P1X1G7_9LACO</name>
<accession>A0A5P1X1G7</accession>
<reference evidence="2 3" key="1">
    <citation type="submission" date="2019-09" db="EMBL/GenBank/DDBJ databases">
        <title>Complete Genome Sequence of Lactobacillus nenjiangensis SH-Y15, isolated from sauerkraut.</title>
        <authorList>
            <person name="Yang H."/>
        </authorList>
    </citation>
    <scope>NUCLEOTIDE SEQUENCE [LARGE SCALE GENOMIC DNA]</scope>
    <source>
        <strain evidence="2 3">SH-Y15</strain>
    </source>
</reference>
<keyword evidence="3" id="KW-1185">Reference proteome</keyword>
<dbReference type="EMBL" id="CP043939">
    <property type="protein sequence ID" value="QER67752.1"/>
    <property type="molecule type" value="Genomic_DNA"/>
</dbReference>